<feature type="non-terminal residue" evidence="1">
    <location>
        <position position="1"/>
    </location>
</feature>
<protein>
    <submittedName>
        <fullName evidence="1">Uncharacterized protein</fullName>
    </submittedName>
</protein>
<reference evidence="1 2" key="1">
    <citation type="journal article" date="2018" name="Front. Plant Sci.">
        <title>Red Clover (Trifolium pratense) and Zigzag Clover (T. medium) - A Picture of Genomic Similarities and Differences.</title>
        <authorList>
            <person name="Dluhosova J."/>
            <person name="Istvanek J."/>
            <person name="Nedelnik J."/>
            <person name="Repkova J."/>
        </authorList>
    </citation>
    <scope>NUCLEOTIDE SEQUENCE [LARGE SCALE GENOMIC DNA]</scope>
    <source>
        <strain evidence="2">cv. 10/8</strain>
        <tissue evidence="1">Leaf</tissue>
    </source>
</reference>
<name>A0A392SVH4_9FABA</name>
<dbReference type="EMBL" id="LXQA010444264">
    <property type="protein sequence ID" value="MCI52234.1"/>
    <property type="molecule type" value="Genomic_DNA"/>
</dbReference>
<accession>A0A392SVH4</accession>
<organism evidence="1 2">
    <name type="scientific">Trifolium medium</name>
    <dbReference type="NCBI Taxonomy" id="97028"/>
    <lineage>
        <taxon>Eukaryota</taxon>
        <taxon>Viridiplantae</taxon>
        <taxon>Streptophyta</taxon>
        <taxon>Embryophyta</taxon>
        <taxon>Tracheophyta</taxon>
        <taxon>Spermatophyta</taxon>
        <taxon>Magnoliopsida</taxon>
        <taxon>eudicotyledons</taxon>
        <taxon>Gunneridae</taxon>
        <taxon>Pentapetalae</taxon>
        <taxon>rosids</taxon>
        <taxon>fabids</taxon>
        <taxon>Fabales</taxon>
        <taxon>Fabaceae</taxon>
        <taxon>Papilionoideae</taxon>
        <taxon>50 kb inversion clade</taxon>
        <taxon>NPAAA clade</taxon>
        <taxon>Hologalegina</taxon>
        <taxon>IRL clade</taxon>
        <taxon>Trifolieae</taxon>
        <taxon>Trifolium</taxon>
    </lineage>
</organism>
<evidence type="ECO:0000313" key="2">
    <source>
        <dbReference type="Proteomes" id="UP000265520"/>
    </source>
</evidence>
<dbReference type="AlphaFoldDB" id="A0A392SVH4"/>
<sequence>VYRCHPTVAISDDIYVEDPGRFLNDRAREYFLDYRFVSAFPFRTRQLGQDICSFVMFSWDMLYLDGVESGDFFFYQR</sequence>
<proteinExistence type="predicted"/>
<dbReference type="Proteomes" id="UP000265520">
    <property type="component" value="Unassembled WGS sequence"/>
</dbReference>
<keyword evidence="2" id="KW-1185">Reference proteome</keyword>
<evidence type="ECO:0000313" key="1">
    <source>
        <dbReference type="EMBL" id="MCI52234.1"/>
    </source>
</evidence>
<comment type="caution">
    <text evidence="1">The sequence shown here is derived from an EMBL/GenBank/DDBJ whole genome shotgun (WGS) entry which is preliminary data.</text>
</comment>